<dbReference type="EC" id="2.7.1.180" evidence="2 11"/>
<evidence type="ECO:0000256" key="12">
    <source>
        <dbReference type="PIRSR" id="PIRSR006268-2"/>
    </source>
</evidence>
<evidence type="ECO:0000256" key="2">
    <source>
        <dbReference type="ARBA" id="ARBA00011955"/>
    </source>
</evidence>
<protein>
    <recommendedName>
        <fullName evidence="3 11">FAD:protein FMN transferase</fullName>
        <ecNumber evidence="2 11">2.7.1.180</ecNumber>
    </recommendedName>
    <alternativeName>
        <fullName evidence="9 11">Flavin transferase</fullName>
    </alternativeName>
</protein>
<feature type="binding site" evidence="12">
    <location>
        <position position="279"/>
    </location>
    <ligand>
        <name>Mg(2+)</name>
        <dbReference type="ChEBI" id="CHEBI:18420"/>
    </ligand>
</feature>
<dbReference type="GO" id="GO:0016740">
    <property type="term" value="F:transferase activity"/>
    <property type="evidence" value="ECO:0007669"/>
    <property type="project" value="UniProtKB-UniRule"/>
</dbReference>
<comment type="caution">
    <text evidence="13">The sequence shown here is derived from an EMBL/GenBank/DDBJ whole genome shotgun (WGS) entry which is preliminary data.</text>
</comment>
<evidence type="ECO:0000256" key="9">
    <source>
        <dbReference type="ARBA" id="ARBA00031306"/>
    </source>
</evidence>
<dbReference type="InterPro" id="IPR024932">
    <property type="entry name" value="ApbE"/>
</dbReference>
<reference evidence="13" key="2">
    <citation type="submission" date="2019-08" db="EMBL/GenBank/DDBJ databases">
        <title>Investigation of anaerobic lignin degradation for improved lignocellulosic biofuels.</title>
        <authorList>
            <person name="Deangelis K.PhD."/>
        </authorList>
    </citation>
    <scope>NUCLEOTIDE SEQUENCE [LARGE SCALE GENOMIC DNA]</scope>
    <source>
        <strain evidence="13">128R</strain>
    </source>
</reference>
<keyword evidence="8 11" id="KW-0460">Magnesium</keyword>
<evidence type="ECO:0000313" key="13">
    <source>
        <dbReference type="EMBL" id="TVZ70129.1"/>
    </source>
</evidence>
<dbReference type="InterPro" id="IPR003374">
    <property type="entry name" value="ApbE-like_sf"/>
</dbReference>
<comment type="cofactor">
    <cofactor evidence="12">
        <name>Mg(2+)</name>
        <dbReference type="ChEBI" id="CHEBI:18420"/>
    </cofactor>
    <cofactor evidence="12">
        <name>Mn(2+)</name>
        <dbReference type="ChEBI" id="CHEBI:29035"/>
    </cofactor>
    <text evidence="12">Magnesium. Can also use manganese.</text>
</comment>
<proteinExistence type="inferred from homology"/>
<sequence length="331" mass="35924">MKNVPAISVSSPMSPMYTYRTRLLGTHISLTLTVPGHAIAQRAFELIRHLESLLTVNGDRSLLLEINAAAGRHAVQVPQDIFLMLEKAHVASLIPGSCFNLAIGPLVKCWRIGFQGQQVPAEETIQTALNLSRPQNVQLDKASHSVFLSQRGMQLDAGAIAKGFIADNVSALLAAEGIQHSIVNLGGNLVVSGMRHPATCTPWTLGVQVPFALSDEVLGEFEITDQSVVTSGIYERYFTHQGRLYHHLLDPATGYPLRSTLASVTVIAPSSMDADLFSTLLFGMGIEDGLTFLQRYPTIKAIFVTRDRHVVCSAAPETLGLKLLKPDYTLA</sequence>
<keyword evidence="13" id="KW-0449">Lipoprotein</keyword>
<evidence type="ECO:0000256" key="10">
    <source>
        <dbReference type="ARBA" id="ARBA00048540"/>
    </source>
</evidence>
<dbReference type="EMBL" id="VISQ01000001">
    <property type="protein sequence ID" value="TVZ70129.1"/>
    <property type="molecule type" value="Genomic_DNA"/>
</dbReference>
<accession>A0A542CXT0</accession>
<reference evidence="13" key="1">
    <citation type="submission" date="2019-06" db="EMBL/GenBank/DDBJ databases">
        <authorList>
            <person name="Deangelis K."/>
            <person name="Huntemann M."/>
            <person name="Clum A."/>
            <person name="Pillay M."/>
            <person name="Palaniappan K."/>
            <person name="Varghese N."/>
            <person name="Mikhailova N."/>
            <person name="Stamatis D."/>
            <person name="Reddy T."/>
            <person name="Daum C."/>
            <person name="Shapiro N."/>
            <person name="Ivanova N."/>
            <person name="Kyrpides N."/>
            <person name="Woyke T."/>
        </authorList>
    </citation>
    <scope>NUCLEOTIDE SEQUENCE [LARGE SCALE GENOMIC DNA]</scope>
    <source>
        <strain evidence="13">128R</strain>
    </source>
</reference>
<dbReference type="AlphaFoldDB" id="A0A542CXT0"/>
<feature type="binding site" evidence="12">
    <location>
        <position position="275"/>
    </location>
    <ligand>
        <name>Mg(2+)</name>
        <dbReference type="ChEBI" id="CHEBI:18420"/>
    </ligand>
</feature>
<keyword evidence="4 11" id="KW-0285">Flavoprotein</keyword>
<dbReference type="PANTHER" id="PTHR30040:SF2">
    <property type="entry name" value="FAD:PROTEIN FMN TRANSFERASE"/>
    <property type="match status" value="1"/>
</dbReference>
<evidence type="ECO:0000256" key="6">
    <source>
        <dbReference type="ARBA" id="ARBA00022723"/>
    </source>
</evidence>
<keyword evidence="5 11" id="KW-0808">Transferase</keyword>
<evidence type="ECO:0000256" key="7">
    <source>
        <dbReference type="ARBA" id="ARBA00022827"/>
    </source>
</evidence>
<name>A0A542CXT0_SERFO</name>
<feature type="binding site" evidence="12">
    <location>
        <position position="159"/>
    </location>
    <ligand>
        <name>Mg(2+)</name>
        <dbReference type="ChEBI" id="CHEBI:18420"/>
    </ligand>
</feature>
<keyword evidence="7 11" id="KW-0274">FAD</keyword>
<evidence type="ECO:0000256" key="3">
    <source>
        <dbReference type="ARBA" id="ARBA00016337"/>
    </source>
</evidence>
<dbReference type="PANTHER" id="PTHR30040">
    <property type="entry name" value="THIAMINE BIOSYNTHESIS LIPOPROTEIN APBE"/>
    <property type="match status" value="1"/>
</dbReference>
<gene>
    <name evidence="13" type="ORF">FHU10_2679</name>
</gene>
<comment type="catalytic activity">
    <reaction evidence="10 11">
        <text>L-threonyl-[protein] + FAD = FMN-L-threonyl-[protein] + AMP + H(+)</text>
        <dbReference type="Rhea" id="RHEA:36847"/>
        <dbReference type="Rhea" id="RHEA-COMP:11060"/>
        <dbReference type="Rhea" id="RHEA-COMP:11061"/>
        <dbReference type="ChEBI" id="CHEBI:15378"/>
        <dbReference type="ChEBI" id="CHEBI:30013"/>
        <dbReference type="ChEBI" id="CHEBI:57692"/>
        <dbReference type="ChEBI" id="CHEBI:74257"/>
        <dbReference type="ChEBI" id="CHEBI:456215"/>
        <dbReference type="EC" id="2.7.1.180"/>
    </reaction>
</comment>
<dbReference type="PIRSF" id="PIRSF006268">
    <property type="entry name" value="ApbE"/>
    <property type="match status" value="1"/>
</dbReference>
<evidence type="ECO:0000256" key="5">
    <source>
        <dbReference type="ARBA" id="ARBA00022679"/>
    </source>
</evidence>
<organism evidence="13">
    <name type="scientific">Serratia fonticola</name>
    <dbReference type="NCBI Taxonomy" id="47917"/>
    <lineage>
        <taxon>Bacteria</taxon>
        <taxon>Pseudomonadati</taxon>
        <taxon>Pseudomonadota</taxon>
        <taxon>Gammaproteobacteria</taxon>
        <taxon>Enterobacterales</taxon>
        <taxon>Yersiniaceae</taxon>
        <taxon>Serratia</taxon>
    </lineage>
</organism>
<evidence type="ECO:0000256" key="4">
    <source>
        <dbReference type="ARBA" id="ARBA00022630"/>
    </source>
</evidence>
<dbReference type="Gene3D" id="3.10.520.10">
    <property type="entry name" value="ApbE-like domains"/>
    <property type="match status" value="1"/>
</dbReference>
<comment type="similarity">
    <text evidence="1 11">Belongs to the ApbE family.</text>
</comment>
<evidence type="ECO:0000256" key="8">
    <source>
        <dbReference type="ARBA" id="ARBA00022842"/>
    </source>
</evidence>
<evidence type="ECO:0000256" key="1">
    <source>
        <dbReference type="ARBA" id="ARBA00008282"/>
    </source>
</evidence>
<keyword evidence="6 11" id="KW-0479">Metal-binding</keyword>
<dbReference type="Pfam" id="PF02424">
    <property type="entry name" value="ApbE"/>
    <property type="match status" value="1"/>
</dbReference>
<evidence type="ECO:0000256" key="11">
    <source>
        <dbReference type="PIRNR" id="PIRNR006268"/>
    </source>
</evidence>
<dbReference type="SUPFAM" id="SSF143631">
    <property type="entry name" value="ApbE-like"/>
    <property type="match status" value="1"/>
</dbReference>
<dbReference type="OrthoDB" id="9778595at2"/>
<dbReference type="GO" id="GO:0046872">
    <property type="term" value="F:metal ion binding"/>
    <property type="evidence" value="ECO:0007669"/>
    <property type="project" value="UniProtKB-UniRule"/>
</dbReference>